<dbReference type="KEGG" id="tpla:ElP_00830"/>
<dbReference type="EC" id="2.7.1.107" evidence="6"/>
<dbReference type="Pfam" id="PF19279">
    <property type="entry name" value="YegS_C"/>
    <property type="match status" value="1"/>
</dbReference>
<evidence type="ECO:0000313" key="6">
    <source>
        <dbReference type="EMBL" id="QDV32260.1"/>
    </source>
</evidence>
<dbReference type="Pfam" id="PF00781">
    <property type="entry name" value="DAGK_cat"/>
    <property type="match status" value="1"/>
</dbReference>
<keyword evidence="4" id="KW-0067">ATP-binding</keyword>
<keyword evidence="2" id="KW-0547">Nucleotide-binding</keyword>
<dbReference type="InterPro" id="IPR045540">
    <property type="entry name" value="YegS/DAGK_C"/>
</dbReference>
<dbReference type="Gene3D" id="2.60.200.40">
    <property type="match status" value="1"/>
</dbReference>
<dbReference type="GO" id="GO:0005524">
    <property type="term" value="F:ATP binding"/>
    <property type="evidence" value="ECO:0007669"/>
    <property type="project" value="UniProtKB-KW"/>
</dbReference>
<dbReference type="RefSeq" id="WP_145266231.1">
    <property type="nucleotide sequence ID" value="NZ_CP036426.1"/>
</dbReference>
<evidence type="ECO:0000313" key="7">
    <source>
        <dbReference type="Proteomes" id="UP000317835"/>
    </source>
</evidence>
<dbReference type="AlphaFoldDB" id="A0A518GUJ4"/>
<keyword evidence="7" id="KW-1185">Reference proteome</keyword>
<accession>A0A518GUJ4</accession>
<dbReference type="InterPro" id="IPR001206">
    <property type="entry name" value="Diacylglycerol_kinase_cat_dom"/>
</dbReference>
<evidence type="ECO:0000256" key="3">
    <source>
        <dbReference type="ARBA" id="ARBA00022777"/>
    </source>
</evidence>
<gene>
    <name evidence="6" type="primary">dagK_1</name>
    <name evidence="6" type="ORF">ElP_00830</name>
</gene>
<dbReference type="InterPro" id="IPR017438">
    <property type="entry name" value="ATP-NAD_kinase_N"/>
</dbReference>
<dbReference type="Gene3D" id="3.40.50.10330">
    <property type="entry name" value="Probable inorganic polyphosphate/atp-NAD kinase, domain 1"/>
    <property type="match status" value="1"/>
</dbReference>
<name>A0A518GUJ4_9BACT</name>
<keyword evidence="3 6" id="KW-0418">Kinase</keyword>
<dbReference type="PANTHER" id="PTHR12358">
    <property type="entry name" value="SPHINGOSINE KINASE"/>
    <property type="match status" value="1"/>
</dbReference>
<dbReference type="PANTHER" id="PTHR12358:SF54">
    <property type="entry name" value="SPHINGOSINE KINASE RELATED PROTEIN"/>
    <property type="match status" value="1"/>
</dbReference>
<dbReference type="SMART" id="SM00046">
    <property type="entry name" value="DAGKc"/>
    <property type="match status" value="1"/>
</dbReference>
<proteinExistence type="predicted"/>
<dbReference type="Proteomes" id="UP000317835">
    <property type="component" value="Chromosome"/>
</dbReference>
<evidence type="ECO:0000256" key="1">
    <source>
        <dbReference type="ARBA" id="ARBA00022679"/>
    </source>
</evidence>
<sequence>MSTETETDALLRIGRVFVVLNPNSGSFAGEVREILCRHFGDEESGACRIHLLDAGQDVKALVKEAIDGGARLVIAAGGDGTVAAVADGLIGSDVPLGILPLGTANVLAREIGLPLGPDETCGVLASSKETATLDVMRVGGRPFFTQVGVGLDSLMIRDTDTESKRRLGRLAYLWTGAVRLAGFQPRRFLIRVDEQGERLIRASQVLVANVGTLGQPPFRWGPGIRPDDGELTVCVLRARSVLDYGRLALHVLRGSQGADPSTRYFKAKDRVRIALSRASSPLPVQADGEIIGQTPVEVELLTGAVRVVVPPGLEGREPGRGASG</sequence>
<dbReference type="EMBL" id="CP036426">
    <property type="protein sequence ID" value="QDV32260.1"/>
    <property type="molecule type" value="Genomic_DNA"/>
</dbReference>
<organism evidence="6 7">
    <name type="scientific">Tautonia plasticadhaerens</name>
    <dbReference type="NCBI Taxonomy" id="2527974"/>
    <lineage>
        <taxon>Bacteria</taxon>
        <taxon>Pseudomonadati</taxon>
        <taxon>Planctomycetota</taxon>
        <taxon>Planctomycetia</taxon>
        <taxon>Isosphaerales</taxon>
        <taxon>Isosphaeraceae</taxon>
        <taxon>Tautonia</taxon>
    </lineage>
</organism>
<dbReference type="OrthoDB" id="142078at2"/>
<dbReference type="InterPro" id="IPR016064">
    <property type="entry name" value="NAD/diacylglycerol_kinase_sf"/>
</dbReference>
<dbReference type="GO" id="GO:0004143">
    <property type="term" value="F:ATP-dependent diacylglycerol kinase activity"/>
    <property type="evidence" value="ECO:0007669"/>
    <property type="project" value="UniProtKB-EC"/>
</dbReference>
<dbReference type="InterPro" id="IPR050187">
    <property type="entry name" value="Lipid_Phosphate_FormReg"/>
</dbReference>
<reference evidence="6 7" key="1">
    <citation type="submission" date="2019-02" db="EMBL/GenBank/DDBJ databases">
        <title>Deep-cultivation of Planctomycetes and their phenomic and genomic characterization uncovers novel biology.</title>
        <authorList>
            <person name="Wiegand S."/>
            <person name="Jogler M."/>
            <person name="Boedeker C."/>
            <person name="Pinto D."/>
            <person name="Vollmers J."/>
            <person name="Rivas-Marin E."/>
            <person name="Kohn T."/>
            <person name="Peeters S.H."/>
            <person name="Heuer A."/>
            <person name="Rast P."/>
            <person name="Oberbeckmann S."/>
            <person name="Bunk B."/>
            <person name="Jeske O."/>
            <person name="Meyerdierks A."/>
            <person name="Storesund J.E."/>
            <person name="Kallscheuer N."/>
            <person name="Luecker S."/>
            <person name="Lage O.M."/>
            <person name="Pohl T."/>
            <person name="Merkel B.J."/>
            <person name="Hornburger P."/>
            <person name="Mueller R.-W."/>
            <person name="Bruemmer F."/>
            <person name="Labrenz M."/>
            <person name="Spormann A.M."/>
            <person name="Op den Camp H."/>
            <person name="Overmann J."/>
            <person name="Amann R."/>
            <person name="Jetten M.S.M."/>
            <person name="Mascher T."/>
            <person name="Medema M.H."/>
            <person name="Devos D.P."/>
            <person name="Kaster A.-K."/>
            <person name="Ovreas L."/>
            <person name="Rohde M."/>
            <person name="Galperin M.Y."/>
            <person name="Jogler C."/>
        </authorList>
    </citation>
    <scope>NUCLEOTIDE SEQUENCE [LARGE SCALE GENOMIC DNA]</scope>
    <source>
        <strain evidence="6 7">ElP</strain>
    </source>
</reference>
<feature type="domain" description="DAGKc" evidence="5">
    <location>
        <begin position="11"/>
        <end position="142"/>
    </location>
</feature>
<keyword evidence="1 6" id="KW-0808">Transferase</keyword>
<protein>
    <submittedName>
        <fullName evidence="6">Diacylglycerol kinase</fullName>
        <ecNumber evidence="6">2.7.1.107</ecNumber>
    </submittedName>
</protein>
<dbReference type="SUPFAM" id="SSF111331">
    <property type="entry name" value="NAD kinase/diacylglycerol kinase-like"/>
    <property type="match status" value="1"/>
</dbReference>
<dbReference type="PROSITE" id="PS50146">
    <property type="entry name" value="DAGK"/>
    <property type="match status" value="1"/>
</dbReference>
<evidence type="ECO:0000256" key="2">
    <source>
        <dbReference type="ARBA" id="ARBA00022741"/>
    </source>
</evidence>
<evidence type="ECO:0000256" key="4">
    <source>
        <dbReference type="ARBA" id="ARBA00022840"/>
    </source>
</evidence>
<evidence type="ECO:0000259" key="5">
    <source>
        <dbReference type="PROSITE" id="PS50146"/>
    </source>
</evidence>